<organism evidence="2 3">
    <name type="scientific">Hydrobacter penzbergensis</name>
    <dbReference type="NCBI Taxonomy" id="1235997"/>
    <lineage>
        <taxon>Bacteria</taxon>
        <taxon>Pseudomonadati</taxon>
        <taxon>Bacteroidota</taxon>
        <taxon>Chitinophagia</taxon>
        <taxon>Chitinophagales</taxon>
        <taxon>Chitinophagaceae</taxon>
        <taxon>Hydrobacter</taxon>
    </lineage>
</organism>
<proteinExistence type="predicted"/>
<evidence type="ECO:0000256" key="1">
    <source>
        <dbReference type="SAM" id="SignalP"/>
    </source>
</evidence>
<dbReference type="Proteomes" id="UP000198711">
    <property type="component" value="Unassembled WGS sequence"/>
</dbReference>
<evidence type="ECO:0000313" key="2">
    <source>
        <dbReference type="EMBL" id="SDW58272.1"/>
    </source>
</evidence>
<keyword evidence="3" id="KW-1185">Reference proteome</keyword>
<evidence type="ECO:0000313" key="3">
    <source>
        <dbReference type="Proteomes" id="UP000198711"/>
    </source>
</evidence>
<reference evidence="2 3" key="1">
    <citation type="submission" date="2016-10" db="EMBL/GenBank/DDBJ databases">
        <authorList>
            <person name="Varghese N."/>
            <person name="Submissions S."/>
        </authorList>
    </citation>
    <scope>NUCLEOTIDE SEQUENCE [LARGE SCALE GENOMIC DNA]</scope>
    <source>
        <strain evidence="2 3">DSM 25353</strain>
    </source>
</reference>
<feature type="signal peptide" evidence="1">
    <location>
        <begin position="1"/>
        <end position="24"/>
    </location>
</feature>
<dbReference type="AlphaFoldDB" id="A0A8X8IE50"/>
<gene>
    <name evidence="2" type="ORF">SAMN05444410_10414</name>
</gene>
<accession>A0A8X8IE50</accession>
<sequence>MLMKQRILLLFIIAGLLYSIHSAAQNTPWTTSGNIGIATTTPNASLQVGNPGNAGGWQSALFQDGIGVAASGSSRHTYLYSGGTDYFGVNSYDYQAGIYLPLSIGWGGNNVYIAREGGNVGIGTTTPTERLSVNGNIKTRKLIVTQSQ</sequence>
<name>A0A8X8IE50_9BACT</name>
<keyword evidence="1" id="KW-0732">Signal</keyword>
<feature type="chain" id="PRO_5036471011" evidence="1">
    <location>
        <begin position="25"/>
        <end position="148"/>
    </location>
</feature>
<protein>
    <submittedName>
        <fullName evidence="2">Uncharacterized protein</fullName>
    </submittedName>
</protein>
<comment type="caution">
    <text evidence="2">The sequence shown here is derived from an EMBL/GenBank/DDBJ whole genome shotgun (WGS) entry which is preliminary data.</text>
</comment>
<dbReference type="EMBL" id="FNNO01000004">
    <property type="protein sequence ID" value="SDW58272.1"/>
    <property type="molecule type" value="Genomic_DNA"/>
</dbReference>